<sequence length="530" mass="55558">MRISTAQYYATTAANYSRNLNNVMKTAEQASSGVKLETAADDPVGAARLLQLEQQKAMLGQYTTNISALNTAQAQEESVLDSINNVLQKVSELAIRAGGGSLNDDDRKSIAAELKQSEEQLLSLMNSKDASGKYIFSGASNNTQPFVHNSDGTYSYQGDQTQLELKIGDSMSLGLNDTGWDVFQQAINAARSSTTMTAPAVNDGRVDLSPGLVNSGPAFDASFRNGQPYTMSFTSSTQFVITDALGNDVTAEATGGGKFDPSAKGGSDVNFRGVTFKLDITFQPGDTPADSASADAVIAGHSFQLTAKPDSFVANRAPNNPSTAIIAQTTVTNAADYKSFFPEGGAVLKFTGPGAFELYARPLTSTSTPVTTGTVVAGVATAAGVSFTLGGTPPTPAAGDQFDIAVNTHQTQNVLDTISQLRSALDAPTQGNPVAQRFMEDTVASAIANLNNSKNQVDMARGAIGARGNVMDMQADQNTSSGLINESTGNSIKNTDPAEVLTRLTLQQTMLQAAQLAFAKVSQLSLFNKL</sequence>
<keyword evidence="5" id="KW-0975">Bacterial flagellum</keyword>
<keyword evidence="7" id="KW-0966">Cell projection</keyword>
<dbReference type="GO" id="GO:0071973">
    <property type="term" value="P:bacterial-type flagellum-dependent cell motility"/>
    <property type="evidence" value="ECO:0007669"/>
    <property type="project" value="InterPro"/>
</dbReference>
<dbReference type="InterPro" id="IPR001492">
    <property type="entry name" value="Flagellin"/>
</dbReference>
<dbReference type="NCBIfam" id="NF009361">
    <property type="entry name" value="PRK12717.1"/>
    <property type="match status" value="1"/>
</dbReference>
<dbReference type="RefSeq" id="WP_046037719.1">
    <property type="nucleotide sequence ID" value="NZ_LACC01000004.1"/>
</dbReference>
<evidence type="ECO:0000313" key="7">
    <source>
        <dbReference type="EMBL" id="KJZ50121.1"/>
    </source>
</evidence>
<dbReference type="GO" id="GO:0005576">
    <property type="term" value="C:extracellular region"/>
    <property type="evidence" value="ECO:0007669"/>
    <property type="project" value="UniProtKB-SubCell"/>
</dbReference>
<evidence type="ECO:0000259" key="6">
    <source>
        <dbReference type="Pfam" id="PF00669"/>
    </source>
</evidence>
<evidence type="ECO:0000256" key="1">
    <source>
        <dbReference type="ARBA" id="ARBA00004365"/>
    </source>
</evidence>
<accession>A0A0F4U0R4</accession>
<feature type="domain" description="Flagellin N-terminal" evidence="6">
    <location>
        <begin position="3"/>
        <end position="139"/>
    </location>
</feature>
<comment type="similarity">
    <text evidence="3">Belongs to the bacterial flagellin family.</text>
</comment>
<dbReference type="NCBIfam" id="TIGR02550">
    <property type="entry name" value="flagell_flgL"/>
    <property type="match status" value="1"/>
</dbReference>
<dbReference type="Gene3D" id="1.20.1330.10">
    <property type="entry name" value="f41 fragment of flagellin, N-terminal domain"/>
    <property type="match status" value="2"/>
</dbReference>
<dbReference type="InterPro" id="IPR013384">
    <property type="entry name" value="Flagell_FlgL"/>
</dbReference>
<dbReference type="OrthoDB" id="9768249at2"/>
<dbReference type="Proteomes" id="UP000033588">
    <property type="component" value="Unassembled WGS sequence"/>
</dbReference>
<dbReference type="EMBL" id="LACC01000004">
    <property type="protein sequence ID" value="KJZ50121.1"/>
    <property type="molecule type" value="Genomic_DNA"/>
</dbReference>
<organism evidence="7 8">
    <name type="scientific">Pseudomonas fluorescens</name>
    <dbReference type="NCBI Taxonomy" id="294"/>
    <lineage>
        <taxon>Bacteria</taxon>
        <taxon>Pseudomonadati</taxon>
        <taxon>Pseudomonadota</taxon>
        <taxon>Gammaproteobacteria</taxon>
        <taxon>Pseudomonadales</taxon>
        <taxon>Pseudomonadaceae</taxon>
        <taxon>Pseudomonas</taxon>
    </lineage>
</organism>
<gene>
    <name evidence="7" type="primary">flgL</name>
    <name evidence="7" type="ORF">VC35_03265</name>
</gene>
<dbReference type="Pfam" id="PF00669">
    <property type="entry name" value="Flagellin_N"/>
    <property type="match status" value="1"/>
</dbReference>
<name>A0A0F4U0R4_PSEFL</name>
<keyword evidence="4" id="KW-0964">Secreted</keyword>
<evidence type="ECO:0000313" key="8">
    <source>
        <dbReference type="Proteomes" id="UP000033588"/>
    </source>
</evidence>
<keyword evidence="7" id="KW-0969">Cilium</keyword>
<dbReference type="PANTHER" id="PTHR42792">
    <property type="entry name" value="FLAGELLIN"/>
    <property type="match status" value="1"/>
</dbReference>
<keyword evidence="7" id="KW-0282">Flagellum</keyword>
<dbReference type="InterPro" id="IPR001029">
    <property type="entry name" value="Flagellin_N"/>
</dbReference>
<dbReference type="PANTHER" id="PTHR42792:SF1">
    <property type="entry name" value="FLAGELLAR HOOK-ASSOCIATED PROTEIN 3"/>
    <property type="match status" value="1"/>
</dbReference>
<proteinExistence type="inferred from homology"/>
<comment type="subcellular location">
    <subcellularLocation>
        <location evidence="1">Bacterial flagellum</location>
    </subcellularLocation>
    <subcellularLocation>
        <location evidence="2">Secreted</location>
    </subcellularLocation>
</comment>
<dbReference type="GO" id="GO:0009424">
    <property type="term" value="C:bacterial-type flagellum hook"/>
    <property type="evidence" value="ECO:0007669"/>
    <property type="project" value="InterPro"/>
</dbReference>
<evidence type="ECO:0000256" key="5">
    <source>
        <dbReference type="ARBA" id="ARBA00023143"/>
    </source>
</evidence>
<evidence type="ECO:0000256" key="3">
    <source>
        <dbReference type="ARBA" id="ARBA00005709"/>
    </source>
</evidence>
<comment type="caution">
    <text evidence="7">The sequence shown here is derived from an EMBL/GenBank/DDBJ whole genome shotgun (WGS) entry which is preliminary data.</text>
</comment>
<reference evidence="7 8" key="1">
    <citation type="submission" date="2015-03" db="EMBL/GenBank/DDBJ databases">
        <title>Comparative genomics of Pseudomonas insights into diversity of traits involved in vanlence and defense.</title>
        <authorList>
            <person name="Qin Y."/>
        </authorList>
    </citation>
    <scope>NUCLEOTIDE SEQUENCE [LARGE SCALE GENOMIC DNA]</scope>
    <source>
        <strain evidence="7 8">C8</strain>
    </source>
</reference>
<dbReference type="GO" id="GO:0005198">
    <property type="term" value="F:structural molecule activity"/>
    <property type="evidence" value="ECO:0007669"/>
    <property type="project" value="InterPro"/>
</dbReference>
<evidence type="ECO:0000256" key="4">
    <source>
        <dbReference type="ARBA" id="ARBA00022525"/>
    </source>
</evidence>
<dbReference type="SUPFAM" id="SSF64518">
    <property type="entry name" value="Phase 1 flagellin"/>
    <property type="match status" value="1"/>
</dbReference>
<evidence type="ECO:0000256" key="2">
    <source>
        <dbReference type="ARBA" id="ARBA00004613"/>
    </source>
</evidence>
<dbReference type="PATRIC" id="fig|294.132.peg.4672"/>
<dbReference type="AlphaFoldDB" id="A0A0F4U0R4"/>
<protein>
    <submittedName>
        <fullName evidence="7">Flagellar hook protein FlgL</fullName>
    </submittedName>
</protein>